<evidence type="ECO:0000313" key="2">
    <source>
        <dbReference type="Proteomes" id="UP001066276"/>
    </source>
</evidence>
<protein>
    <submittedName>
        <fullName evidence="1">Uncharacterized protein</fullName>
    </submittedName>
</protein>
<keyword evidence="2" id="KW-1185">Reference proteome</keyword>
<accession>A0AAV7QEV9</accession>
<evidence type="ECO:0000313" key="1">
    <source>
        <dbReference type="EMBL" id="KAJ1139051.1"/>
    </source>
</evidence>
<sequence>MAKFLRKFAKDPKKGLDHAWRGCQDKLLDLSGPLMKILDLAIQCKETNSPLNPEVVLEWAQWAICLLGNVSCATSRERRRSFLIHLDPKLAELATNEAGSLASGMLFGDKFVKDLGKYVGTFTALDKDQ</sequence>
<organism evidence="1 2">
    <name type="scientific">Pleurodeles waltl</name>
    <name type="common">Iberian ribbed newt</name>
    <dbReference type="NCBI Taxonomy" id="8319"/>
    <lineage>
        <taxon>Eukaryota</taxon>
        <taxon>Metazoa</taxon>
        <taxon>Chordata</taxon>
        <taxon>Craniata</taxon>
        <taxon>Vertebrata</taxon>
        <taxon>Euteleostomi</taxon>
        <taxon>Amphibia</taxon>
        <taxon>Batrachia</taxon>
        <taxon>Caudata</taxon>
        <taxon>Salamandroidea</taxon>
        <taxon>Salamandridae</taxon>
        <taxon>Pleurodelinae</taxon>
        <taxon>Pleurodeles</taxon>
    </lineage>
</organism>
<dbReference type="Proteomes" id="UP001066276">
    <property type="component" value="Chromosome 6"/>
</dbReference>
<gene>
    <name evidence="1" type="ORF">NDU88_005428</name>
</gene>
<proteinExistence type="predicted"/>
<name>A0AAV7QEV9_PLEWA</name>
<dbReference type="AlphaFoldDB" id="A0AAV7QEV9"/>
<dbReference type="EMBL" id="JANPWB010000010">
    <property type="protein sequence ID" value="KAJ1139051.1"/>
    <property type="molecule type" value="Genomic_DNA"/>
</dbReference>
<reference evidence="1" key="1">
    <citation type="journal article" date="2022" name="bioRxiv">
        <title>Sequencing and chromosome-scale assembly of the giantPleurodeles waltlgenome.</title>
        <authorList>
            <person name="Brown T."/>
            <person name="Elewa A."/>
            <person name="Iarovenko S."/>
            <person name="Subramanian E."/>
            <person name="Araus A.J."/>
            <person name="Petzold A."/>
            <person name="Susuki M."/>
            <person name="Suzuki K.-i.T."/>
            <person name="Hayashi T."/>
            <person name="Toyoda A."/>
            <person name="Oliveira C."/>
            <person name="Osipova E."/>
            <person name="Leigh N.D."/>
            <person name="Simon A."/>
            <person name="Yun M.H."/>
        </authorList>
    </citation>
    <scope>NUCLEOTIDE SEQUENCE</scope>
    <source>
        <strain evidence="1">20211129_DDA</strain>
        <tissue evidence="1">Liver</tissue>
    </source>
</reference>
<comment type="caution">
    <text evidence="1">The sequence shown here is derived from an EMBL/GenBank/DDBJ whole genome shotgun (WGS) entry which is preliminary data.</text>
</comment>